<keyword evidence="6" id="KW-1185">Reference proteome</keyword>
<evidence type="ECO:0000256" key="2">
    <source>
        <dbReference type="ARBA" id="ARBA00023004"/>
    </source>
</evidence>
<comment type="caution">
    <text evidence="5">The sequence shown here is derived from an EMBL/GenBank/DDBJ whole genome shotgun (WGS) entry which is preliminary data.</text>
</comment>
<dbReference type="RefSeq" id="WP_261494481.1">
    <property type="nucleotide sequence ID" value="NZ_JAOCQF010000001.1"/>
</dbReference>
<dbReference type="Gene3D" id="3.80.30.30">
    <property type="match status" value="1"/>
</dbReference>
<sequence>MPLPPPDPFLRLKARGAATNAAGRFEPYERQAENDGWDLPEEERLLRTQVSLEHPRSVINRVGSPDLPFDRTLNPYRGCEHGCAYCFARPTHAFLGLSAGLDFETRLVARPDAARMLERELARRAYRPATLAIGTNTDPYQPVEARYRIMRAVLQTLSDWNHPVAIVTKGTLIERDIDILAPMAARGLAQTGVSITTLDAGLSRRLEPRAPPPARRLATIERLARAGIPVRVMVAPVIPAITEPEMERILAAARDHGATAAAWILLRLPLEVAPLFRDWLSRHEPGRAAHVMNRLREMRGGADYDADWGRRMRGEGPHADLIARRFALACRRLGLHAPVPPLRTDLFAPPPRAGDQLTLF</sequence>
<dbReference type="NCBIfam" id="NF033668">
    <property type="entry name" value="rSAM_PA0069"/>
    <property type="match status" value="1"/>
</dbReference>
<evidence type="ECO:0000256" key="3">
    <source>
        <dbReference type="ARBA" id="ARBA00023014"/>
    </source>
</evidence>
<evidence type="ECO:0000313" key="5">
    <source>
        <dbReference type="EMBL" id="MCT8329059.1"/>
    </source>
</evidence>
<dbReference type="PANTHER" id="PTHR43432:SF3">
    <property type="entry name" value="SLR0285 PROTEIN"/>
    <property type="match status" value="1"/>
</dbReference>
<protein>
    <submittedName>
        <fullName evidence="5">PA0069 family radical SAM protein</fullName>
    </submittedName>
</protein>
<evidence type="ECO:0000256" key="1">
    <source>
        <dbReference type="ARBA" id="ARBA00022723"/>
    </source>
</evidence>
<dbReference type="SMART" id="SM00729">
    <property type="entry name" value="Elp3"/>
    <property type="match status" value="1"/>
</dbReference>
<dbReference type="InterPro" id="IPR058240">
    <property type="entry name" value="rSAM_sf"/>
</dbReference>
<organism evidence="5 6">
    <name type="scientific">Albidovulum sediminis</name>
    <dbReference type="NCBI Taxonomy" id="3066345"/>
    <lineage>
        <taxon>Bacteria</taxon>
        <taxon>Pseudomonadati</taxon>
        <taxon>Pseudomonadota</taxon>
        <taxon>Alphaproteobacteria</taxon>
        <taxon>Rhodobacterales</taxon>
        <taxon>Paracoccaceae</taxon>
        <taxon>Albidovulum</taxon>
    </lineage>
</organism>
<gene>
    <name evidence="5" type="ORF">N5I32_05995</name>
</gene>
<dbReference type="CDD" id="cd01335">
    <property type="entry name" value="Radical_SAM"/>
    <property type="match status" value="1"/>
</dbReference>
<evidence type="ECO:0000313" key="6">
    <source>
        <dbReference type="Proteomes" id="UP001205601"/>
    </source>
</evidence>
<dbReference type="PROSITE" id="PS51918">
    <property type="entry name" value="RADICAL_SAM"/>
    <property type="match status" value="1"/>
</dbReference>
<dbReference type="InterPro" id="IPR006638">
    <property type="entry name" value="Elp3/MiaA/NifB-like_rSAM"/>
</dbReference>
<keyword evidence="1" id="KW-0479">Metal-binding</keyword>
<dbReference type="PANTHER" id="PTHR43432">
    <property type="entry name" value="SLR0285 PROTEIN"/>
    <property type="match status" value="1"/>
</dbReference>
<dbReference type="InterPro" id="IPR040086">
    <property type="entry name" value="MJ0683-like"/>
</dbReference>
<accession>A0ABT2NNC0</accession>
<feature type="domain" description="Radical SAM core" evidence="4">
    <location>
        <begin position="65"/>
        <end position="302"/>
    </location>
</feature>
<reference evidence="6" key="1">
    <citation type="submission" date="2023-07" db="EMBL/GenBank/DDBJ databases">
        <title>Defluviimonas sediminis sp. nov., isolated from mangrove sediment.</title>
        <authorList>
            <person name="Liu L."/>
            <person name="Li J."/>
            <person name="Huang Y."/>
            <person name="Pan J."/>
            <person name="Li M."/>
        </authorList>
    </citation>
    <scope>NUCLEOTIDE SEQUENCE [LARGE SCALE GENOMIC DNA]</scope>
    <source>
        <strain evidence="6">FT324</strain>
    </source>
</reference>
<proteinExistence type="predicted"/>
<name>A0ABT2NNC0_9RHOB</name>
<dbReference type="Pfam" id="PF04055">
    <property type="entry name" value="Radical_SAM"/>
    <property type="match status" value="1"/>
</dbReference>
<dbReference type="SUPFAM" id="SSF102114">
    <property type="entry name" value="Radical SAM enzymes"/>
    <property type="match status" value="1"/>
</dbReference>
<evidence type="ECO:0000259" key="4">
    <source>
        <dbReference type="PROSITE" id="PS51918"/>
    </source>
</evidence>
<keyword evidence="3" id="KW-0411">Iron-sulfur</keyword>
<dbReference type="Proteomes" id="UP001205601">
    <property type="component" value="Unassembled WGS sequence"/>
</dbReference>
<dbReference type="SFLD" id="SFLDS00029">
    <property type="entry name" value="Radical_SAM"/>
    <property type="match status" value="1"/>
</dbReference>
<keyword evidence="2" id="KW-0408">Iron</keyword>
<dbReference type="SFLD" id="SFLDG01084">
    <property type="entry name" value="Uncharacterised_Radical_SAM_Su"/>
    <property type="match status" value="1"/>
</dbReference>
<dbReference type="EMBL" id="JAOCQF010000001">
    <property type="protein sequence ID" value="MCT8329059.1"/>
    <property type="molecule type" value="Genomic_DNA"/>
</dbReference>
<dbReference type="InterPro" id="IPR007197">
    <property type="entry name" value="rSAM"/>
</dbReference>